<name>A0AAW6AR26_CLOSY</name>
<evidence type="ECO:0000256" key="2">
    <source>
        <dbReference type="ARBA" id="ARBA00004401"/>
    </source>
</evidence>
<keyword evidence="5" id="KW-0121">Carboxypeptidase</keyword>
<dbReference type="InterPro" id="IPR036950">
    <property type="entry name" value="PBP_transglycosylase"/>
</dbReference>
<dbReference type="InterPro" id="IPR023346">
    <property type="entry name" value="Lysozyme-like_dom_sf"/>
</dbReference>
<dbReference type="GO" id="GO:0009002">
    <property type="term" value="F:serine-type D-Ala-D-Ala carboxypeptidase activity"/>
    <property type="evidence" value="ECO:0007669"/>
    <property type="project" value="UniProtKB-EC"/>
</dbReference>
<comment type="subcellular location">
    <subcellularLocation>
        <location evidence="2">Cell membrane</location>
        <topology evidence="2">Single-pass type II membrane protein</topology>
    </subcellularLocation>
</comment>
<dbReference type="Gene3D" id="1.10.3810.10">
    <property type="entry name" value="Biosynthetic peptidoglycan transglycosylase-like"/>
    <property type="match status" value="1"/>
</dbReference>
<dbReference type="EMBL" id="JAQLGM010000069">
    <property type="protein sequence ID" value="MDB2002364.1"/>
    <property type="molecule type" value="Genomic_DNA"/>
</dbReference>
<keyword evidence="9" id="KW-0378">Hydrolase</keyword>
<dbReference type="EMBL" id="JAINVB010000001">
    <property type="protein sequence ID" value="MCK0085563.1"/>
    <property type="molecule type" value="Genomic_DNA"/>
</dbReference>
<dbReference type="PANTHER" id="PTHR32282">
    <property type="entry name" value="BINDING PROTEIN TRANSPEPTIDASE, PUTATIVE-RELATED"/>
    <property type="match status" value="1"/>
</dbReference>
<dbReference type="Proteomes" id="UP001203136">
    <property type="component" value="Unassembled WGS sequence"/>
</dbReference>
<evidence type="ECO:0000256" key="3">
    <source>
        <dbReference type="ARBA" id="ARBA00012448"/>
    </source>
</evidence>
<keyword evidence="10" id="KW-0735">Signal-anchor</keyword>
<dbReference type="GO" id="GO:0005886">
    <property type="term" value="C:plasma membrane"/>
    <property type="evidence" value="ECO:0007669"/>
    <property type="project" value="UniProtKB-SubCell"/>
</dbReference>
<gene>
    <name evidence="18" type="ORF">K5I21_06685</name>
    <name evidence="19" type="ORF">PM006_19380</name>
</gene>
<evidence type="ECO:0000313" key="19">
    <source>
        <dbReference type="EMBL" id="MDB2002364.1"/>
    </source>
</evidence>
<dbReference type="Pfam" id="PF00912">
    <property type="entry name" value="Transgly"/>
    <property type="match status" value="1"/>
</dbReference>
<proteinExistence type="predicted"/>
<keyword evidence="10" id="KW-0812">Transmembrane</keyword>
<dbReference type="GeneID" id="57971389"/>
<dbReference type="Gene3D" id="3.40.710.10">
    <property type="entry name" value="DD-peptidase/beta-lactamase superfamily"/>
    <property type="match status" value="1"/>
</dbReference>
<comment type="catalytic activity">
    <reaction evidence="13">
        <text>Preferential cleavage: (Ac)2-L-Lys-D-Ala-|-D-Ala. Also transpeptidation of peptidyl-alanyl moieties that are N-acyl substituents of D-alanine.</text>
        <dbReference type="EC" id="3.4.16.4"/>
    </reaction>
</comment>
<evidence type="ECO:0000256" key="12">
    <source>
        <dbReference type="ARBA" id="ARBA00023268"/>
    </source>
</evidence>
<dbReference type="SUPFAM" id="SSF53955">
    <property type="entry name" value="Lysozyme-like"/>
    <property type="match status" value="1"/>
</dbReference>
<feature type="domain" description="Penicillin-binding protein transpeptidase" evidence="16">
    <location>
        <begin position="442"/>
        <end position="732"/>
    </location>
</feature>
<evidence type="ECO:0000256" key="8">
    <source>
        <dbReference type="ARBA" id="ARBA00022679"/>
    </source>
</evidence>
<dbReference type="InterPro" id="IPR050396">
    <property type="entry name" value="Glycosyltr_51/Transpeptidase"/>
</dbReference>
<dbReference type="Proteomes" id="UP001300871">
    <property type="component" value="Unassembled WGS sequence"/>
</dbReference>
<dbReference type="EC" id="3.4.16.4" evidence="3"/>
<evidence type="ECO:0000256" key="9">
    <source>
        <dbReference type="ARBA" id="ARBA00022801"/>
    </source>
</evidence>
<evidence type="ECO:0000256" key="1">
    <source>
        <dbReference type="ARBA" id="ARBA00002624"/>
    </source>
</evidence>
<evidence type="ECO:0000256" key="15">
    <source>
        <dbReference type="ARBA" id="ARBA00049902"/>
    </source>
</evidence>
<dbReference type="AlphaFoldDB" id="A0AAW6AR26"/>
<dbReference type="RefSeq" id="WP_003504332.1">
    <property type="nucleotide sequence ID" value="NZ_CABHNX010000201.1"/>
</dbReference>
<dbReference type="GO" id="GO:0006508">
    <property type="term" value="P:proteolysis"/>
    <property type="evidence" value="ECO:0007669"/>
    <property type="project" value="UniProtKB-KW"/>
</dbReference>
<evidence type="ECO:0000256" key="13">
    <source>
        <dbReference type="ARBA" id="ARBA00034000"/>
    </source>
</evidence>
<dbReference type="InterPro" id="IPR001460">
    <property type="entry name" value="PCN-bd_Tpept"/>
</dbReference>
<comment type="catalytic activity">
    <reaction evidence="15">
        <text>[GlcNAc-(1-&gt;4)-Mur2Ac(oyl-L-Ala-gamma-D-Glu-L-Lys-D-Ala-D-Ala)](n)-di-trans,octa-cis-undecaprenyl diphosphate + beta-D-GlcNAc-(1-&gt;4)-Mur2Ac(oyl-L-Ala-gamma-D-Glu-L-Lys-D-Ala-D-Ala)-di-trans,octa-cis-undecaprenyl diphosphate = [GlcNAc-(1-&gt;4)-Mur2Ac(oyl-L-Ala-gamma-D-Glu-L-Lys-D-Ala-D-Ala)](n+1)-di-trans,octa-cis-undecaprenyl diphosphate + di-trans,octa-cis-undecaprenyl diphosphate + H(+)</text>
        <dbReference type="Rhea" id="RHEA:23708"/>
        <dbReference type="Rhea" id="RHEA-COMP:9602"/>
        <dbReference type="Rhea" id="RHEA-COMP:9603"/>
        <dbReference type="ChEBI" id="CHEBI:15378"/>
        <dbReference type="ChEBI" id="CHEBI:58405"/>
        <dbReference type="ChEBI" id="CHEBI:60033"/>
        <dbReference type="ChEBI" id="CHEBI:78435"/>
        <dbReference type="EC" id="2.4.99.28"/>
    </reaction>
</comment>
<dbReference type="InterPro" id="IPR001264">
    <property type="entry name" value="Glyco_trans_51"/>
</dbReference>
<comment type="function">
    <text evidence="1">Cell wall formation. Synthesis of cross-linked peptidoglycan from the lipid intermediates. The enzyme has a penicillin-insensitive transglycosylase N-terminal domain (formation of linear glycan strands) and a penicillin-sensitive transpeptidase C-terminal domain (cross-linking of the peptide subunits).</text>
</comment>
<dbReference type="GO" id="GO:0008658">
    <property type="term" value="F:penicillin binding"/>
    <property type="evidence" value="ECO:0007669"/>
    <property type="project" value="InterPro"/>
</dbReference>
<evidence type="ECO:0000256" key="10">
    <source>
        <dbReference type="ARBA" id="ARBA00022968"/>
    </source>
</evidence>
<sequence>MNYGRKSTKRRIKAASSRKKKYTNKVFLSFFKTVFVLFLFVAVTGISTGIGMFKGIIDSAPDFNPDSFAPSGYFSTIYNANGEVTDTLIGTDANRIEATYDELPQDLIDAFVAIEDSRFWQHNGIDLRSITRAAVGVLTHNYSGGASTLTQQLIKNTVFNGGMETSDGAKIERKIQEQYLALQLTKNVDRKIILTNYLNTINLGKNTLGVKSAALRYFNKDVSDLTLSECAVIAGITKNPSKLNPVSGPDANAERREVILQEMYNQGYITKEEQEEALADDVYSRIQNVDLAIKESSTPYSYYTDELIEQVTDALKEEFGYTDTQASNLLFSGGLQIETPQDPAIQAIVDEEINNPENYDAARLSVEYRLSITHADGTTEHFSQETMRTYFRQVKGKTSYDGLFDSEAEIQAAIDEYKASLLKDGDKIIGESSNITLQPQASFVLIEQSTGYVKAISGGRGEKKANRTLNRATNTLKQPGSTFKVITAFAPAIDTCGATLASVYYDAPYTVGSKTFKNWWGGDYKGYHSIRDGIVYSMNIIALRCMAETVTPQLGVEYAEKLGITSLVSSDLNLSTALGGITKGVSTLELTNAFAAIANHGTYTKPIFFTRILDRNGKVLIENVPETRQALKESTAFLLTDAMTDVMQSNVMYTRPGAGINATGSSAAIPGMTTAGKSGTTSDNNDIWFVGYSPYYTAGIWGGCDNNQKLKDEHGSRNGGTSFAKRIWRKIMTRVHDGMSDPGFPMPDGIETAQVCRKSGKLAVPGVCSSDPRGNAVYTEYFAKGTAPTEACDHHVRVTVCAVSGGRPTAFCPPDQQEARTFMALPADEGVTDDSYYAMPDYCTVHNGSSTIIDPSQTDGSDIPFGPGYIPETTAPYSKPYEYYSYPRSSGDGNTIPIVPAGPNG</sequence>
<organism evidence="18 20">
    <name type="scientific">Clostridium symbiosum</name>
    <name type="common">Bacteroides symbiosus</name>
    <dbReference type="NCBI Taxonomy" id="1512"/>
    <lineage>
        <taxon>Bacteria</taxon>
        <taxon>Bacillati</taxon>
        <taxon>Bacillota</taxon>
        <taxon>Clostridia</taxon>
        <taxon>Lachnospirales</taxon>
        <taxon>Lachnospiraceae</taxon>
        <taxon>Otoolea</taxon>
    </lineage>
</organism>
<evidence type="ECO:0000313" key="18">
    <source>
        <dbReference type="EMBL" id="MCK0085563.1"/>
    </source>
</evidence>
<evidence type="ECO:0000259" key="16">
    <source>
        <dbReference type="Pfam" id="PF00905"/>
    </source>
</evidence>
<evidence type="ECO:0000256" key="5">
    <source>
        <dbReference type="ARBA" id="ARBA00022645"/>
    </source>
</evidence>
<evidence type="ECO:0000256" key="7">
    <source>
        <dbReference type="ARBA" id="ARBA00022676"/>
    </source>
</evidence>
<evidence type="ECO:0000256" key="4">
    <source>
        <dbReference type="ARBA" id="ARBA00018638"/>
    </source>
</evidence>
<keyword evidence="12" id="KW-0511">Multifunctional enzyme</keyword>
<feature type="domain" description="Glycosyl transferase family 51" evidence="17">
    <location>
        <begin position="83"/>
        <end position="263"/>
    </location>
</feature>
<comment type="caution">
    <text evidence="18">The sequence shown here is derived from an EMBL/GenBank/DDBJ whole genome shotgun (WGS) entry which is preliminary data.</text>
</comment>
<evidence type="ECO:0000256" key="11">
    <source>
        <dbReference type="ARBA" id="ARBA00023251"/>
    </source>
</evidence>
<keyword evidence="8" id="KW-0808">Transferase</keyword>
<keyword evidence="7" id="KW-0328">Glycosyltransferase</keyword>
<dbReference type="GO" id="GO:0008955">
    <property type="term" value="F:peptidoglycan glycosyltransferase activity"/>
    <property type="evidence" value="ECO:0007669"/>
    <property type="project" value="UniProtKB-EC"/>
</dbReference>
<keyword evidence="11" id="KW-0046">Antibiotic resistance</keyword>
<reference evidence="18" key="1">
    <citation type="journal article" date="2022" name="Cell Host Microbe">
        <title>Colonization of the live biotherapeutic product VE303 and modulation of the microbiota and metabolites in healthy volunteers.</title>
        <authorList>
            <person name="Dsouza M."/>
            <person name="Menon R."/>
            <person name="Crossette E."/>
            <person name="Bhattarai S.K."/>
            <person name="Schneider J."/>
            <person name="Kim Y.G."/>
            <person name="Reddy S."/>
            <person name="Caballero S."/>
            <person name="Felix C."/>
            <person name="Cornacchione L."/>
            <person name="Hendrickson J."/>
            <person name="Watson A.R."/>
            <person name="Minot S.S."/>
            <person name="Greenfield N."/>
            <person name="Schopf L."/>
            <person name="Szabady R."/>
            <person name="Patarroyo J."/>
            <person name="Smith W."/>
            <person name="Harrison P."/>
            <person name="Kuijper E.J."/>
            <person name="Kelly C.P."/>
            <person name="Olle B."/>
            <person name="Bobilev D."/>
            <person name="Silber J.L."/>
            <person name="Bucci V."/>
            <person name="Roberts B."/>
            <person name="Faith J."/>
            <person name="Norman J.M."/>
        </authorList>
    </citation>
    <scope>NUCLEOTIDE SEQUENCE</scope>
    <source>
        <strain evidence="18">VE303-04</strain>
    </source>
</reference>
<accession>A0AAW6AR26</accession>
<evidence type="ECO:0000256" key="14">
    <source>
        <dbReference type="ARBA" id="ARBA00044770"/>
    </source>
</evidence>
<dbReference type="Pfam" id="PF00905">
    <property type="entry name" value="Transpeptidase"/>
    <property type="match status" value="1"/>
</dbReference>
<keyword evidence="6" id="KW-0645">Protease</keyword>
<reference evidence="19" key="2">
    <citation type="submission" date="2023-01" db="EMBL/GenBank/DDBJ databases">
        <title>Human gut microbiome strain richness.</title>
        <authorList>
            <person name="Chen-Liaw A."/>
        </authorList>
    </citation>
    <scope>NUCLEOTIDE SEQUENCE</scope>
    <source>
        <strain evidence="19">B1_m1001713B170214d0_201011</strain>
    </source>
</reference>
<evidence type="ECO:0000256" key="6">
    <source>
        <dbReference type="ARBA" id="ARBA00022670"/>
    </source>
</evidence>
<evidence type="ECO:0000259" key="17">
    <source>
        <dbReference type="Pfam" id="PF00912"/>
    </source>
</evidence>
<dbReference type="SUPFAM" id="SSF56601">
    <property type="entry name" value="beta-lactamase/transpeptidase-like"/>
    <property type="match status" value="1"/>
</dbReference>
<evidence type="ECO:0000313" key="20">
    <source>
        <dbReference type="Proteomes" id="UP001203136"/>
    </source>
</evidence>
<dbReference type="PANTHER" id="PTHR32282:SF33">
    <property type="entry name" value="PEPTIDOGLYCAN GLYCOSYLTRANSFERASE"/>
    <property type="match status" value="1"/>
</dbReference>
<dbReference type="EC" id="2.4.99.28" evidence="14"/>
<dbReference type="InterPro" id="IPR012338">
    <property type="entry name" value="Beta-lactam/transpept-like"/>
</dbReference>
<protein>
    <recommendedName>
        <fullName evidence="4">Penicillin-binding protein 1A</fullName>
        <ecNumber evidence="14">2.4.99.28</ecNumber>
        <ecNumber evidence="3">3.4.16.4</ecNumber>
    </recommendedName>
</protein>
<dbReference type="GO" id="GO:0046677">
    <property type="term" value="P:response to antibiotic"/>
    <property type="evidence" value="ECO:0007669"/>
    <property type="project" value="UniProtKB-KW"/>
</dbReference>